<accession>A0ABP8VWD7</accession>
<dbReference type="EMBL" id="BAABIB010000184">
    <property type="protein sequence ID" value="GAA4672401.1"/>
    <property type="molecule type" value="Genomic_DNA"/>
</dbReference>
<name>A0ABP8VWD7_9PSEU</name>
<dbReference type="RefSeq" id="WP_346057006.1">
    <property type="nucleotide sequence ID" value="NZ_BAABIB010000184.1"/>
</dbReference>
<evidence type="ECO:0000259" key="1">
    <source>
        <dbReference type="Pfam" id="PF21806"/>
    </source>
</evidence>
<protein>
    <recommendedName>
        <fullName evidence="1">DUF6879 domain-containing protein</fullName>
    </recommendedName>
</protein>
<comment type="caution">
    <text evidence="2">The sequence shown here is derived from an EMBL/GenBank/DDBJ whole genome shotgun (WGS) entry which is preliminary data.</text>
</comment>
<evidence type="ECO:0000313" key="3">
    <source>
        <dbReference type="Proteomes" id="UP001500192"/>
    </source>
</evidence>
<dbReference type="Pfam" id="PF21806">
    <property type="entry name" value="DUF6879"/>
    <property type="match status" value="1"/>
</dbReference>
<evidence type="ECO:0000313" key="2">
    <source>
        <dbReference type="EMBL" id="GAA4672401.1"/>
    </source>
</evidence>
<dbReference type="InterPro" id="IPR049244">
    <property type="entry name" value="DUF6879"/>
</dbReference>
<reference evidence="3" key="1">
    <citation type="journal article" date="2019" name="Int. J. Syst. Evol. Microbiol.">
        <title>The Global Catalogue of Microorganisms (GCM) 10K type strain sequencing project: providing services to taxonomists for standard genome sequencing and annotation.</title>
        <authorList>
            <consortium name="The Broad Institute Genomics Platform"/>
            <consortium name="The Broad Institute Genome Sequencing Center for Infectious Disease"/>
            <person name="Wu L."/>
            <person name="Ma J."/>
        </authorList>
    </citation>
    <scope>NUCLEOTIDE SEQUENCE [LARGE SCALE GENOMIC DNA]</scope>
    <source>
        <strain evidence="3">JCM 18054</strain>
    </source>
</reference>
<feature type="domain" description="DUF6879" evidence="1">
    <location>
        <begin position="5"/>
        <end position="164"/>
    </location>
</feature>
<dbReference type="Proteomes" id="UP001500192">
    <property type="component" value="Unassembled WGS sequence"/>
</dbReference>
<proteinExistence type="predicted"/>
<organism evidence="2 3">
    <name type="scientific">Amycolatopsis dongchuanensis</name>
    <dbReference type="NCBI Taxonomy" id="1070866"/>
    <lineage>
        <taxon>Bacteria</taxon>
        <taxon>Bacillati</taxon>
        <taxon>Actinomycetota</taxon>
        <taxon>Actinomycetes</taxon>
        <taxon>Pseudonocardiales</taxon>
        <taxon>Pseudonocardiaceae</taxon>
        <taxon>Amycolatopsis</taxon>
    </lineage>
</organism>
<keyword evidence="3" id="KW-1185">Reference proteome</keyword>
<sequence length="192" mass="21473">MTTLLDLLDGFTSYAWRLEALDTYDVSDEREQFNDFMAGRTPKPSADDLEWQARARAVVASGRKIGRVRMVGHPVTDYTRFEWAAYPDNIAAGETIKVYDRSWPGGTDPRFDQDFWLFDDRIAAVMTYTSGGQFLGVTITEDVAPFLDIKQAAVARSVPFHEYTLLPAPRAEGEVGRNRAAVTSEETSPSAH</sequence>
<gene>
    <name evidence="2" type="ORF">GCM10023214_78820</name>
</gene>